<dbReference type="SUPFAM" id="SSF48264">
    <property type="entry name" value="Cytochrome P450"/>
    <property type="match status" value="1"/>
</dbReference>
<comment type="caution">
    <text evidence="8">The sequence shown here is derived from an EMBL/GenBank/DDBJ whole genome shotgun (WGS) entry which is preliminary data.</text>
</comment>
<evidence type="ECO:0000256" key="6">
    <source>
        <dbReference type="RuleBase" id="RU000461"/>
    </source>
</evidence>
<dbReference type="PROSITE" id="PS00086">
    <property type="entry name" value="CYTOCHROME_P450"/>
    <property type="match status" value="1"/>
</dbReference>
<keyword evidence="9" id="KW-1185">Reference proteome</keyword>
<reference evidence="8 9" key="1">
    <citation type="submission" date="2024-04" db="EMBL/GenBank/DDBJ databases">
        <title>Symmetric and asymmetric DNA N6-adenine methylation regulates different biological responses in Mucorales.</title>
        <authorList>
            <consortium name="Lawrence Berkeley National Laboratory"/>
            <person name="Lax C."/>
            <person name="Mondo S.J."/>
            <person name="Osorio-Concepcion M."/>
            <person name="Muszewska A."/>
            <person name="Corrochano-Luque M."/>
            <person name="Gutierrez G."/>
            <person name="Riley R."/>
            <person name="Lipzen A."/>
            <person name="Guo J."/>
            <person name="Hundley H."/>
            <person name="Amirebrahimi M."/>
            <person name="Ng V."/>
            <person name="Lorenzo-Gutierrez D."/>
            <person name="Binder U."/>
            <person name="Yang J."/>
            <person name="Song Y."/>
            <person name="Canovas D."/>
            <person name="Navarro E."/>
            <person name="Freitag M."/>
            <person name="Gabaldon T."/>
            <person name="Grigoriev I.V."/>
            <person name="Corrochano L.M."/>
            <person name="Nicolas F.E."/>
            <person name="Garre V."/>
        </authorList>
    </citation>
    <scope>NUCLEOTIDE SEQUENCE [LARGE SCALE GENOMIC DNA]</scope>
    <source>
        <strain evidence="8 9">L51</strain>
    </source>
</reference>
<dbReference type="Pfam" id="PF00067">
    <property type="entry name" value="p450"/>
    <property type="match status" value="1"/>
</dbReference>
<dbReference type="Gene3D" id="1.10.630.10">
    <property type="entry name" value="Cytochrome P450"/>
    <property type="match status" value="1"/>
</dbReference>
<comment type="cofactor">
    <cofactor evidence="1">
        <name>heme</name>
        <dbReference type="ChEBI" id="CHEBI:30413"/>
    </cofactor>
</comment>
<keyword evidence="6" id="KW-0560">Oxidoreductase</keyword>
<dbReference type="CDD" id="cd11042">
    <property type="entry name" value="CYP51-like"/>
    <property type="match status" value="1"/>
</dbReference>
<keyword evidence="6" id="KW-0503">Monooxygenase</keyword>
<comment type="similarity">
    <text evidence="2 6">Belongs to the cytochrome P450 family.</text>
</comment>
<dbReference type="PRINTS" id="PR00385">
    <property type="entry name" value="P450"/>
</dbReference>
<keyword evidence="5 6" id="KW-0408">Iron</keyword>
<proteinExistence type="inferred from homology"/>
<evidence type="ECO:0000256" key="2">
    <source>
        <dbReference type="ARBA" id="ARBA00010617"/>
    </source>
</evidence>
<sequence>MAILSLITQVVPSITSVFLYGTLSLVVVFSIHILSQLVCPFFFLQVYKVKILIFISYISTLKVVPRDPNQPKLVFSWVPFLGNGVEFGMNPIGFIQKCQKLYGDVFTFKLVGKSVTVCLGADGNQFVFNNKQNLSSAAEAYNDMTKHVFGFDVVYDAPHSVFMEQKRFIKAGLTLESFRAHVPLIVKETTEFFKDFKKPTGYMDAYSTFSKLIICTASRCLMGKEIRSALHEGVADLYYDLDQGFQPINFMFPNLPLPSYRRRDVAREKMAELYSKIIRRRKEENDTSNNDLLQALIESTYKDGTPIPDHHIAGMMIAVLFGGQHTSATTSAWTTLELANRPDLVQALREEQIAKLGSLKADLTFENLKELTLMEACIKETLRLHPPIFQMMRKVIADKVVFEKTGHEIPKNDFLCAVPGATQVDEQYFNEPLTYNPYRWIEKSDPVHQMEVGEDANADYGFGIVGISSRSPFLPFGAGRHRCIGEQFGYLQLKAVMATVIRLYDLSLEEGKGVPESDYTSMVVVPKHPANVVYTCRE</sequence>
<dbReference type="EMBL" id="JBCLYO010000001">
    <property type="protein sequence ID" value="KAL0097830.1"/>
    <property type="molecule type" value="Genomic_DNA"/>
</dbReference>
<dbReference type="PANTHER" id="PTHR24304">
    <property type="entry name" value="CYTOCHROME P450 FAMILY 7"/>
    <property type="match status" value="1"/>
</dbReference>
<keyword evidence="7" id="KW-1133">Transmembrane helix</keyword>
<evidence type="ECO:0000256" key="5">
    <source>
        <dbReference type="ARBA" id="ARBA00023004"/>
    </source>
</evidence>
<evidence type="ECO:0000256" key="3">
    <source>
        <dbReference type="ARBA" id="ARBA00022617"/>
    </source>
</evidence>
<gene>
    <name evidence="8" type="ORF">J3Q64DRAFT_1074644</name>
</gene>
<protein>
    <submittedName>
        <fullName evidence="8">Cytochrome P450 CYP51</fullName>
    </submittedName>
</protein>
<evidence type="ECO:0000313" key="9">
    <source>
        <dbReference type="Proteomes" id="UP001448207"/>
    </source>
</evidence>
<keyword evidence="3 6" id="KW-0349">Heme</keyword>
<dbReference type="Proteomes" id="UP001448207">
    <property type="component" value="Unassembled WGS sequence"/>
</dbReference>
<keyword evidence="4 6" id="KW-0479">Metal-binding</keyword>
<evidence type="ECO:0000256" key="1">
    <source>
        <dbReference type="ARBA" id="ARBA00001971"/>
    </source>
</evidence>
<dbReference type="InterPro" id="IPR036396">
    <property type="entry name" value="Cyt_P450_sf"/>
</dbReference>
<dbReference type="PRINTS" id="PR00465">
    <property type="entry name" value="EP450IV"/>
</dbReference>
<evidence type="ECO:0000256" key="7">
    <source>
        <dbReference type="SAM" id="Phobius"/>
    </source>
</evidence>
<name>A0ABR3BG39_PHYBL</name>
<feature type="transmembrane region" description="Helical" evidence="7">
    <location>
        <begin position="20"/>
        <end position="44"/>
    </location>
</feature>
<accession>A0ABR3BG39</accession>
<dbReference type="InterPro" id="IPR017972">
    <property type="entry name" value="Cyt_P450_CS"/>
</dbReference>
<evidence type="ECO:0000313" key="8">
    <source>
        <dbReference type="EMBL" id="KAL0097830.1"/>
    </source>
</evidence>
<dbReference type="InterPro" id="IPR001128">
    <property type="entry name" value="Cyt_P450"/>
</dbReference>
<keyword evidence="7" id="KW-0812">Transmembrane</keyword>
<dbReference type="PANTHER" id="PTHR24304:SF2">
    <property type="entry name" value="24-HYDROXYCHOLESTEROL 7-ALPHA-HYDROXYLASE"/>
    <property type="match status" value="1"/>
</dbReference>
<dbReference type="InterPro" id="IPR050529">
    <property type="entry name" value="CYP450_sterol_14alpha_dmase"/>
</dbReference>
<evidence type="ECO:0000256" key="4">
    <source>
        <dbReference type="ARBA" id="ARBA00022723"/>
    </source>
</evidence>
<keyword evidence="7" id="KW-0472">Membrane</keyword>
<dbReference type="InterPro" id="IPR002403">
    <property type="entry name" value="Cyt_P450_E_grp-IV"/>
</dbReference>
<organism evidence="8 9">
    <name type="scientific">Phycomyces blakesleeanus</name>
    <dbReference type="NCBI Taxonomy" id="4837"/>
    <lineage>
        <taxon>Eukaryota</taxon>
        <taxon>Fungi</taxon>
        <taxon>Fungi incertae sedis</taxon>
        <taxon>Mucoromycota</taxon>
        <taxon>Mucoromycotina</taxon>
        <taxon>Mucoromycetes</taxon>
        <taxon>Mucorales</taxon>
        <taxon>Phycomycetaceae</taxon>
        <taxon>Phycomyces</taxon>
    </lineage>
</organism>